<dbReference type="EMBL" id="PJQM01006169">
    <property type="protein sequence ID" value="RCH80125.1"/>
    <property type="molecule type" value="Genomic_DNA"/>
</dbReference>
<keyword evidence="2" id="KW-1185">Reference proteome</keyword>
<sequence length="86" mass="10047">TRKKSTDSIDNKHDEYKLKRLQNALWREMARKCTSNLSHPNKLVDPSSMCWQKESDITWLYGPIYTITQTQISRPPNPLYGKISGH</sequence>
<gene>
    <name evidence="1" type="ORF">CU098_008262</name>
</gene>
<protein>
    <submittedName>
        <fullName evidence="1">Uncharacterized protein</fullName>
    </submittedName>
</protein>
<dbReference type="OrthoDB" id="5563539at2759"/>
<organism evidence="1 2">
    <name type="scientific">Rhizopus stolonifer</name>
    <name type="common">Rhizopus nigricans</name>
    <dbReference type="NCBI Taxonomy" id="4846"/>
    <lineage>
        <taxon>Eukaryota</taxon>
        <taxon>Fungi</taxon>
        <taxon>Fungi incertae sedis</taxon>
        <taxon>Mucoromycota</taxon>
        <taxon>Mucoromycotina</taxon>
        <taxon>Mucoromycetes</taxon>
        <taxon>Mucorales</taxon>
        <taxon>Mucorineae</taxon>
        <taxon>Rhizopodaceae</taxon>
        <taxon>Rhizopus</taxon>
    </lineage>
</organism>
<name>A0A367IR36_RHIST</name>
<dbReference type="Proteomes" id="UP000253551">
    <property type="component" value="Unassembled WGS sequence"/>
</dbReference>
<reference evidence="1 2" key="1">
    <citation type="journal article" date="2018" name="G3 (Bethesda)">
        <title>Phylogenetic and Phylogenomic Definition of Rhizopus Species.</title>
        <authorList>
            <person name="Gryganskyi A.P."/>
            <person name="Golan J."/>
            <person name="Dolatabadi S."/>
            <person name="Mondo S."/>
            <person name="Robb S."/>
            <person name="Idnurm A."/>
            <person name="Muszewska A."/>
            <person name="Steczkiewicz K."/>
            <person name="Masonjones S."/>
            <person name="Liao H.L."/>
            <person name="Gajdeczka M.T."/>
            <person name="Anike F."/>
            <person name="Vuek A."/>
            <person name="Anishchenko I.M."/>
            <person name="Voigt K."/>
            <person name="de Hoog G.S."/>
            <person name="Smith M.E."/>
            <person name="Heitman J."/>
            <person name="Vilgalys R."/>
            <person name="Stajich J.E."/>
        </authorList>
    </citation>
    <scope>NUCLEOTIDE SEQUENCE [LARGE SCALE GENOMIC DNA]</scope>
    <source>
        <strain evidence="1 2">LSU 92-RS-03</strain>
    </source>
</reference>
<evidence type="ECO:0000313" key="1">
    <source>
        <dbReference type="EMBL" id="RCH80125.1"/>
    </source>
</evidence>
<accession>A0A367IR36</accession>
<comment type="caution">
    <text evidence="1">The sequence shown here is derived from an EMBL/GenBank/DDBJ whole genome shotgun (WGS) entry which is preliminary data.</text>
</comment>
<evidence type="ECO:0000313" key="2">
    <source>
        <dbReference type="Proteomes" id="UP000253551"/>
    </source>
</evidence>
<proteinExistence type="predicted"/>
<dbReference type="AlphaFoldDB" id="A0A367IR36"/>
<feature type="non-terminal residue" evidence="1">
    <location>
        <position position="1"/>
    </location>
</feature>